<organism evidence="2 3">
    <name type="scientific">Cellulomonas edaphi</name>
    <dbReference type="NCBI Taxonomy" id="3053468"/>
    <lineage>
        <taxon>Bacteria</taxon>
        <taxon>Bacillati</taxon>
        <taxon>Actinomycetota</taxon>
        <taxon>Actinomycetes</taxon>
        <taxon>Micrococcales</taxon>
        <taxon>Cellulomonadaceae</taxon>
        <taxon>Cellulomonas</taxon>
    </lineage>
</organism>
<sequence length="194" mass="19804">MSTDPDQIRSDIESTRAELSADVDALTDKVNPTHVAQRQAERLRSTATRAKDRVMGAVSDAGSSVGSAAGSVGESAGSLPQTVKSRAEGSPLAAGLIAFGAGLLVAALLPSTRPEQQAAQAVKEQSAPMVDEVKGAAQEAAHNLAEPAKDAASAVQERTTQAVSAVKDEGQSGVEDVRSRAAEAKDTVQESAQS</sequence>
<proteinExistence type="predicted"/>
<dbReference type="Proteomes" id="UP001321453">
    <property type="component" value="Unassembled WGS sequence"/>
</dbReference>
<feature type="compositionally biased region" description="Basic and acidic residues" evidence="1">
    <location>
        <begin position="166"/>
        <end position="188"/>
    </location>
</feature>
<reference evidence="2 3" key="1">
    <citation type="submission" date="2023-06" db="EMBL/GenBank/DDBJ databases">
        <title>Cellulomonas sp. MW9 Whole genome sequence.</title>
        <authorList>
            <person name="Park S."/>
        </authorList>
    </citation>
    <scope>NUCLEOTIDE SEQUENCE [LARGE SCALE GENOMIC DNA]</scope>
    <source>
        <strain evidence="2 3">MW9</strain>
    </source>
</reference>
<keyword evidence="3" id="KW-1185">Reference proteome</keyword>
<dbReference type="Gene3D" id="1.20.120.20">
    <property type="entry name" value="Apolipoprotein"/>
    <property type="match status" value="1"/>
</dbReference>
<dbReference type="EMBL" id="JAUCGR010000002">
    <property type="protein sequence ID" value="MDM7831609.1"/>
    <property type="molecule type" value="Genomic_DNA"/>
</dbReference>
<accession>A0ABT7S7V9</accession>
<feature type="region of interest" description="Disordered" evidence="1">
    <location>
        <begin position="139"/>
        <end position="194"/>
    </location>
</feature>
<dbReference type="Pfam" id="PF12277">
    <property type="entry name" value="DUF3618"/>
    <property type="match status" value="1"/>
</dbReference>
<evidence type="ECO:0000313" key="3">
    <source>
        <dbReference type="Proteomes" id="UP001321453"/>
    </source>
</evidence>
<evidence type="ECO:0000313" key="2">
    <source>
        <dbReference type="EMBL" id="MDM7831609.1"/>
    </source>
</evidence>
<feature type="compositionally biased region" description="Basic and acidic residues" evidence="1">
    <location>
        <begin position="39"/>
        <end position="54"/>
    </location>
</feature>
<protein>
    <submittedName>
        <fullName evidence="2">DUF3618 domain-containing protein</fullName>
    </submittedName>
</protein>
<dbReference type="InterPro" id="IPR022062">
    <property type="entry name" value="DUF3618"/>
</dbReference>
<feature type="region of interest" description="Disordered" evidence="1">
    <location>
        <begin position="23"/>
        <end position="87"/>
    </location>
</feature>
<name>A0ABT7S7V9_9CELL</name>
<feature type="compositionally biased region" description="Low complexity" evidence="1">
    <location>
        <begin position="56"/>
        <end position="78"/>
    </location>
</feature>
<comment type="caution">
    <text evidence="2">The sequence shown here is derived from an EMBL/GenBank/DDBJ whole genome shotgun (WGS) entry which is preliminary data.</text>
</comment>
<dbReference type="RefSeq" id="WP_289446984.1">
    <property type="nucleotide sequence ID" value="NZ_JAUCGR010000002.1"/>
</dbReference>
<evidence type="ECO:0000256" key="1">
    <source>
        <dbReference type="SAM" id="MobiDB-lite"/>
    </source>
</evidence>
<gene>
    <name evidence="2" type="ORF">QRT05_09715</name>
</gene>